<comment type="subcellular location">
    <subcellularLocation>
        <location evidence="1">Cytoplasm</location>
        <location evidence="1">Cytoskeleton</location>
    </subcellularLocation>
</comment>
<dbReference type="GO" id="GO:0016460">
    <property type="term" value="C:myosin II complex"/>
    <property type="evidence" value="ECO:0007669"/>
    <property type="project" value="TreeGrafter"/>
</dbReference>
<dbReference type="CDD" id="cd00051">
    <property type="entry name" value="EFh"/>
    <property type="match status" value="2"/>
</dbReference>
<dbReference type="FunFam" id="1.10.238.10:FF:000001">
    <property type="entry name" value="Calmodulin 1"/>
    <property type="match status" value="1"/>
</dbReference>
<evidence type="ECO:0000256" key="5">
    <source>
        <dbReference type="ARBA" id="ARBA00022837"/>
    </source>
</evidence>
<dbReference type="OrthoDB" id="26525at2759"/>
<dbReference type="PROSITE" id="PS00018">
    <property type="entry name" value="EF_HAND_1"/>
    <property type="match status" value="2"/>
</dbReference>
<dbReference type="AlphaFoldDB" id="A0A2H6K944"/>
<dbReference type="GO" id="GO:0005509">
    <property type="term" value="F:calcium ion binding"/>
    <property type="evidence" value="ECO:0007669"/>
    <property type="project" value="InterPro"/>
</dbReference>
<dbReference type="SUPFAM" id="SSF47473">
    <property type="entry name" value="EF-hand"/>
    <property type="match status" value="1"/>
</dbReference>
<evidence type="ECO:0000256" key="3">
    <source>
        <dbReference type="ARBA" id="ARBA00005536"/>
    </source>
</evidence>
<dbReference type="InterPro" id="IPR005061">
    <property type="entry name" value="Ist1"/>
</dbReference>
<feature type="domain" description="EF-hand" evidence="7">
    <location>
        <begin position="193"/>
        <end position="228"/>
    </location>
</feature>
<keyword evidence="5" id="KW-0106">Calcium</keyword>
<comment type="similarity">
    <text evidence="3">Belongs to the IST1 family.</text>
</comment>
<keyword evidence="4" id="KW-0677">Repeat</keyword>
<name>A0A2H6K944_9APIC</name>
<dbReference type="EMBL" id="BDSA01000001">
    <property type="protein sequence ID" value="GBE59500.1"/>
    <property type="molecule type" value="Genomic_DNA"/>
</dbReference>
<dbReference type="Gene3D" id="1.10.238.10">
    <property type="entry name" value="EF-hand"/>
    <property type="match status" value="2"/>
</dbReference>
<reference evidence="8 9" key="1">
    <citation type="journal article" date="2017" name="BMC Genomics">
        <title>Whole-genome assembly of Babesia ovata and comparative genomics between closely related pathogens.</title>
        <authorList>
            <person name="Yamagishi J."/>
            <person name="Asada M."/>
            <person name="Hakimi H."/>
            <person name="Tanaka T.Q."/>
            <person name="Sugimoto C."/>
            <person name="Kawazu S."/>
        </authorList>
    </citation>
    <scope>NUCLEOTIDE SEQUENCE [LARGE SCALE GENOMIC DNA]</scope>
    <source>
        <strain evidence="8 9">Miyake</strain>
    </source>
</reference>
<dbReference type="VEuPathDB" id="PiroplasmaDB:BOVATA_009930"/>
<dbReference type="SMART" id="SM00054">
    <property type="entry name" value="EFh"/>
    <property type="match status" value="3"/>
</dbReference>
<feature type="domain" description="EF-hand" evidence="7">
    <location>
        <begin position="124"/>
        <end position="155"/>
    </location>
</feature>
<dbReference type="Pfam" id="PF03398">
    <property type="entry name" value="Ist1"/>
    <property type="match status" value="1"/>
</dbReference>
<protein>
    <submittedName>
        <fullName evidence="8">Centrin 2</fullName>
    </submittedName>
</protein>
<dbReference type="InterPro" id="IPR011992">
    <property type="entry name" value="EF-hand-dom_pair"/>
</dbReference>
<dbReference type="GO" id="GO:0015031">
    <property type="term" value="P:protein transport"/>
    <property type="evidence" value="ECO:0007669"/>
    <property type="project" value="InterPro"/>
</dbReference>
<dbReference type="Gene3D" id="1.20.1260.60">
    <property type="entry name" value="Vacuolar protein sorting-associated protein Ist1"/>
    <property type="match status" value="1"/>
</dbReference>
<evidence type="ECO:0000259" key="7">
    <source>
        <dbReference type="PROSITE" id="PS50222"/>
    </source>
</evidence>
<comment type="similarity">
    <text evidence="2">Belongs to the centrin family.</text>
</comment>
<evidence type="ECO:0000256" key="6">
    <source>
        <dbReference type="ARBA" id="ARBA00023212"/>
    </source>
</evidence>
<dbReference type="Proteomes" id="UP000236319">
    <property type="component" value="Unassembled WGS sequence"/>
</dbReference>
<evidence type="ECO:0000313" key="8">
    <source>
        <dbReference type="EMBL" id="GBE59500.1"/>
    </source>
</evidence>
<feature type="domain" description="EF-hand" evidence="7">
    <location>
        <begin position="229"/>
        <end position="264"/>
    </location>
</feature>
<dbReference type="GeneID" id="39873270"/>
<proteinExistence type="inferred from homology"/>
<comment type="caution">
    <text evidence="8">The sequence shown here is derived from an EMBL/GenBank/DDBJ whole genome shotgun (WGS) entry which is preliminary data.</text>
</comment>
<dbReference type="PANTHER" id="PTHR23048:SF59">
    <property type="entry name" value="EF-HAND SUPERFAMILY PROTEIN"/>
    <property type="match status" value="1"/>
</dbReference>
<dbReference type="RefSeq" id="XP_028865743.1">
    <property type="nucleotide sequence ID" value="XM_029009910.1"/>
</dbReference>
<dbReference type="InterPro" id="IPR018247">
    <property type="entry name" value="EF_Hand_1_Ca_BS"/>
</dbReference>
<keyword evidence="6" id="KW-0963">Cytoplasm</keyword>
<gene>
    <name evidence="8" type="ORF">BOVATA_009930</name>
</gene>
<sequence length="264" mass="29776">MENTCHSNTEDVQIKGEQSIYQESTLQAIDHLSKDLNLLKTRKHLLGPEVDEQLKPCLATIIHCAERLDVPELRVIVKILRQLYGKDFTAAPDEVLREMTIGRREYGEAAAAGHTGLTDDEVYEMQEAFNLFDTDGSGTIDPREIKCAMQSLGIDKKNPLVYQIVADLEKSGSTQVDFNDFLDSITLKLGNRDSKEGIRRIFNLFDQDNTGSISFKNLKKVANELGEFISDEELRDMIHRSDSNGDGLLSFEDFYSVMAKRPLP</sequence>
<accession>A0A2H6K944</accession>
<dbReference type="Pfam" id="PF13499">
    <property type="entry name" value="EF-hand_7"/>
    <property type="match status" value="2"/>
</dbReference>
<evidence type="ECO:0000256" key="4">
    <source>
        <dbReference type="ARBA" id="ARBA00022737"/>
    </source>
</evidence>
<dbReference type="InterPro" id="IPR050230">
    <property type="entry name" value="CALM/Myosin/TropC-like"/>
</dbReference>
<evidence type="ECO:0000256" key="1">
    <source>
        <dbReference type="ARBA" id="ARBA00004245"/>
    </source>
</evidence>
<dbReference type="PROSITE" id="PS50222">
    <property type="entry name" value="EF_HAND_2"/>
    <property type="match status" value="3"/>
</dbReference>
<keyword evidence="9" id="KW-1185">Reference proteome</keyword>
<dbReference type="InterPro" id="IPR002048">
    <property type="entry name" value="EF_hand_dom"/>
</dbReference>
<dbReference type="PANTHER" id="PTHR23048">
    <property type="entry name" value="MYOSIN LIGHT CHAIN 1, 3"/>
    <property type="match status" value="1"/>
</dbReference>
<dbReference type="InterPro" id="IPR042277">
    <property type="entry name" value="IST1-like"/>
</dbReference>
<organism evidence="8 9">
    <name type="scientific">Babesia ovata</name>
    <dbReference type="NCBI Taxonomy" id="189622"/>
    <lineage>
        <taxon>Eukaryota</taxon>
        <taxon>Sar</taxon>
        <taxon>Alveolata</taxon>
        <taxon>Apicomplexa</taxon>
        <taxon>Aconoidasida</taxon>
        <taxon>Piroplasmida</taxon>
        <taxon>Babesiidae</taxon>
        <taxon>Babesia</taxon>
    </lineage>
</organism>
<keyword evidence="6" id="KW-0206">Cytoskeleton</keyword>
<evidence type="ECO:0000256" key="2">
    <source>
        <dbReference type="ARBA" id="ARBA00005253"/>
    </source>
</evidence>
<evidence type="ECO:0000313" key="9">
    <source>
        <dbReference type="Proteomes" id="UP000236319"/>
    </source>
</evidence>